<keyword evidence="2" id="KW-0732">Signal</keyword>
<name>A0A2M8LEP9_9BACT</name>
<feature type="transmembrane region" description="Helical" evidence="1">
    <location>
        <begin position="66"/>
        <end position="89"/>
    </location>
</feature>
<keyword evidence="1" id="KW-0472">Membrane</keyword>
<protein>
    <submittedName>
        <fullName evidence="3">Uncharacterized protein</fullName>
    </submittedName>
</protein>
<sequence>MRLKKVLASILVSSFCLLVATPALGTTDPLNQIYDNLRPIGSVYGQSTLLNSQNTQQILIIRVSRIIRVALTLLAIIFVVLMIYAGALWMTARGNQDRVEQAQQTLRNALIGLIIIAASYAATDYLVSKILEGTIG</sequence>
<keyword evidence="1" id="KW-1133">Transmembrane helix</keyword>
<evidence type="ECO:0000256" key="2">
    <source>
        <dbReference type="SAM" id="SignalP"/>
    </source>
</evidence>
<dbReference type="Pfam" id="PF18895">
    <property type="entry name" value="T4SS_pilin"/>
    <property type="match status" value="1"/>
</dbReference>
<keyword evidence="1" id="KW-0812">Transmembrane</keyword>
<feature type="transmembrane region" description="Helical" evidence="1">
    <location>
        <begin position="109"/>
        <end position="127"/>
    </location>
</feature>
<gene>
    <name evidence="3" type="ORF">COV04_02110</name>
</gene>
<evidence type="ECO:0000256" key="1">
    <source>
        <dbReference type="SAM" id="Phobius"/>
    </source>
</evidence>
<accession>A0A2M8LEP9</accession>
<dbReference type="Proteomes" id="UP000231152">
    <property type="component" value="Unassembled WGS sequence"/>
</dbReference>
<comment type="caution">
    <text evidence="3">The sequence shown here is derived from an EMBL/GenBank/DDBJ whole genome shotgun (WGS) entry which is preliminary data.</text>
</comment>
<dbReference type="AlphaFoldDB" id="A0A2M8LEP9"/>
<evidence type="ECO:0000313" key="4">
    <source>
        <dbReference type="Proteomes" id="UP000231152"/>
    </source>
</evidence>
<organism evidence="3 4">
    <name type="scientific">Candidatus Uhrbacteria bacterium CG10_big_fil_rev_8_21_14_0_10_48_11</name>
    <dbReference type="NCBI Taxonomy" id="1975037"/>
    <lineage>
        <taxon>Bacteria</taxon>
        <taxon>Candidatus Uhriibacteriota</taxon>
    </lineage>
</organism>
<feature type="signal peptide" evidence="2">
    <location>
        <begin position="1"/>
        <end position="25"/>
    </location>
</feature>
<proteinExistence type="predicted"/>
<evidence type="ECO:0000313" key="3">
    <source>
        <dbReference type="EMBL" id="PJE75928.1"/>
    </source>
</evidence>
<dbReference type="InterPro" id="IPR043993">
    <property type="entry name" value="T4SS_pilin"/>
</dbReference>
<dbReference type="EMBL" id="PFET01000008">
    <property type="protein sequence ID" value="PJE75928.1"/>
    <property type="molecule type" value="Genomic_DNA"/>
</dbReference>
<feature type="chain" id="PRO_5014656957" evidence="2">
    <location>
        <begin position="26"/>
        <end position="136"/>
    </location>
</feature>
<reference evidence="3 4" key="1">
    <citation type="submission" date="2017-09" db="EMBL/GenBank/DDBJ databases">
        <title>Depth-based differentiation of microbial function through sediment-hosted aquifers and enrichment of novel symbionts in the deep terrestrial subsurface.</title>
        <authorList>
            <person name="Probst A.J."/>
            <person name="Ladd B."/>
            <person name="Jarett J.K."/>
            <person name="Geller-Mcgrath D.E."/>
            <person name="Sieber C.M."/>
            <person name="Emerson J.B."/>
            <person name="Anantharaman K."/>
            <person name="Thomas B.C."/>
            <person name="Malmstrom R."/>
            <person name="Stieglmeier M."/>
            <person name="Klingl A."/>
            <person name="Woyke T."/>
            <person name="Ryan C.M."/>
            <person name="Banfield J.F."/>
        </authorList>
    </citation>
    <scope>NUCLEOTIDE SEQUENCE [LARGE SCALE GENOMIC DNA]</scope>
    <source>
        <strain evidence="3">CG10_big_fil_rev_8_21_14_0_10_48_11</strain>
    </source>
</reference>